<comment type="caution">
    <text evidence="1">The sequence shown here is derived from an EMBL/GenBank/DDBJ whole genome shotgun (WGS) entry which is preliminary data.</text>
</comment>
<reference evidence="1 2" key="2">
    <citation type="journal article" date="2018" name="New Phytol.">
        <title>High intraspecific genome diversity in the model arbuscular mycorrhizal symbiont Rhizophagus irregularis.</title>
        <authorList>
            <person name="Chen E.C.H."/>
            <person name="Morin E."/>
            <person name="Beaudet D."/>
            <person name="Noel J."/>
            <person name="Yildirir G."/>
            <person name="Ndikumana S."/>
            <person name="Charron P."/>
            <person name="St-Onge C."/>
            <person name="Giorgi J."/>
            <person name="Kruger M."/>
            <person name="Marton T."/>
            <person name="Ropars J."/>
            <person name="Grigoriev I.V."/>
            <person name="Hainaut M."/>
            <person name="Henrissat B."/>
            <person name="Roux C."/>
            <person name="Martin F."/>
            <person name="Corradi N."/>
        </authorList>
    </citation>
    <scope>NUCLEOTIDE SEQUENCE [LARGE SCALE GENOMIC DNA]</scope>
    <source>
        <strain evidence="1 2">DAOM 197198</strain>
    </source>
</reference>
<gene>
    <name evidence="1" type="ORF">GLOIN_2v1605029</name>
</gene>
<reference evidence="1 2" key="1">
    <citation type="journal article" date="2013" name="Proc. Natl. Acad. Sci. U.S.A.">
        <title>Genome of an arbuscular mycorrhizal fungus provides insight into the oldest plant symbiosis.</title>
        <authorList>
            <person name="Tisserant E."/>
            <person name="Malbreil M."/>
            <person name="Kuo A."/>
            <person name="Kohler A."/>
            <person name="Symeonidi A."/>
            <person name="Balestrini R."/>
            <person name="Charron P."/>
            <person name="Duensing N."/>
            <person name="Frei Dit Frey N."/>
            <person name="Gianinazzi-Pearson V."/>
            <person name="Gilbert L.B."/>
            <person name="Handa Y."/>
            <person name="Herr J.R."/>
            <person name="Hijri M."/>
            <person name="Koul R."/>
            <person name="Kawaguchi M."/>
            <person name="Krajinski F."/>
            <person name="Lammers P.J."/>
            <person name="Masclaux F.G."/>
            <person name="Murat C."/>
            <person name="Morin E."/>
            <person name="Ndikumana S."/>
            <person name="Pagni M."/>
            <person name="Petitpierre D."/>
            <person name="Requena N."/>
            <person name="Rosikiewicz P."/>
            <person name="Riley R."/>
            <person name="Saito K."/>
            <person name="San Clemente H."/>
            <person name="Shapiro H."/>
            <person name="van Tuinen D."/>
            <person name="Becard G."/>
            <person name="Bonfante P."/>
            <person name="Paszkowski U."/>
            <person name="Shachar-Hill Y.Y."/>
            <person name="Tuskan G.A."/>
            <person name="Young P.W."/>
            <person name="Sanders I.R."/>
            <person name="Henrissat B."/>
            <person name="Rensing S.A."/>
            <person name="Grigoriev I.V."/>
            <person name="Corradi N."/>
            <person name="Roux C."/>
            <person name="Martin F."/>
        </authorList>
    </citation>
    <scope>NUCLEOTIDE SEQUENCE [LARGE SCALE GENOMIC DNA]</scope>
    <source>
        <strain evidence="1 2">DAOM 197198</strain>
    </source>
</reference>
<sequence length="106" mass="12769">MNIIMEKINSTIWNHHNTTVKDWERSLNINKQKKKFYRHHHNLSLDYPNLNMDDNRQRNNYVVCFNPNHSTPYNRSSGFSDNGAHIKWMSSNFLHSGSWESHRDRI</sequence>
<evidence type="ECO:0000313" key="1">
    <source>
        <dbReference type="EMBL" id="POG71516.1"/>
    </source>
</evidence>
<proteinExistence type="predicted"/>
<protein>
    <submittedName>
        <fullName evidence="1">Uncharacterized protein</fullName>
    </submittedName>
</protein>
<name>A0A2P4Q1K8_RHIID</name>
<dbReference type="Proteomes" id="UP000018888">
    <property type="component" value="Unassembled WGS sequence"/>
</dbReference>
<organism evidence="1 2">
    <name type="scientific">Rhizophagus irregularis (strain DAOM 181602 / DAOM 197198 / MUCL 43194)</name>
    <name type="common">Arbuscular mycorrhizal fungus</name>
    <name type="synonym">Glomus intraradices</name>
    <dbReference type="NCBI Taxonomy" id="747089"/>
    <lineage>
        <taxon>Eukaryota</taxon>
        <taxon>Fungi</taxon>
        <taxon>Fungi incertae sedis</taxon>
        <taxon>Mucoromycota</taxon>
        <taxon>Glomeromycotina</taxon>
        <taxon>Glomeromycetes</taxon>
        <taxon>Glomerales</taxon>
        <taxon>Glomeraceae</taxon>
        <taxon>Rhizophagus</taxon>
    </lineage>
</organism>
<dbReference type="EMBL" id="AUPC02000107">
    <property type="protein sequence ID" value="POG71516.1"/>
    <property type="molecule type" value="Genomic_DNA"/>
</dbReference>
<keyword evidence="2" id="KW-1185">Reference proteome</keyword>
<dbReference type="AlphaFoldDB" id="A0A2P4Q1K8"/>
<evidence type="ECO:0000313" key="2">
    <source>
        <dbReference type="Proteomes" id="UP000018888"/>
    </source>
</evidence>
<accession>A0A2P4Q1K8</accession>